<dbReference type="PANTHER" id="PTHR22916">
    <property type="entry name" value="GLYCOSYLTRANSFERASE"/>
    <property type="match status" value="1"/>
</dbReference>
<evidence type="ECO:0000259" key="1">
    <source>
        <dbReference type="Pfam" id="PF00535"/>
    </source>
</evidence>
<dbReference type="EMBL" id="JACRSX010000006">
    <property type="protein sequence ID" value="MBC8562266.1"/>
    <property type="molecule type" value="Genomic_DNA"/>
</dbReference>
<protein>
    <submittedName>
        <fullName evidence="2">Glycosyltransferase</fullName>
    </submittedName>
</protein>
<organism evidence="2 3">
    <name type="scientific">Jutongia huaianensis</name>
    <dbReference type="NCBI Taxonomy" id="2763668"/>
    <lineage>
        <taxon>Bacteria</taxon>
        <taxon>Bacillati</taxon>
        <taxon>Bacillota</taxon>
        <taxon>Clostridia</taxon>
        <taxon>Lachnospirales</taxon>
        <taxon>Lachnospiraceae</taxon>
        <taxon>Jutongia</taxon>
    </lineage>
</organism>
<dbReference type="InterPro" id="IPR001173">
    <property type="entry name" value="Glyco_trans_2-like"/>
</dbReference>
<dbReference type="CDD" id="cd00761">
    <property type="entry name" value="Glyco_tranf_GTA_type"/>
    <property type="match status" value="1"/>
</dbReference>
<sequence length="266" mass="30888">MENQLKEHTFVICAYKESEYLEECIQSLRGQKLRSKIIMVTSTPNDRIRKMADQYQIELYINEGESGITQDWNFGLEHVHTKYATIAHQDDTYEPAYLQTVLAEMEKASHPLIGFTGYSELRNGEKVYKNVNLNIKRKMLAPLKVKGFQGSRFVRRRILSLGDPICCPAVTFCMDNLQKPIFQNGFRSCEDWEAWENISRQKGQFVYCGEPLMSHRIHEESATTAIIGDNARQKENYIMYCKFWPPVIAGLINKFYSRSEKSNELS</sequence>
<dbReference type="Pfam" id="PF00535">
    <property type="entry name" value="Glycos_transf_2"/>
    <property type="match status" value="1"/>
</dbReference>
<dbReference type="Gene3D" id="3.90.550.10">
    <property type="entry name" value="Spore Coat Polysaccharide Biosynthesis Protein SpsA, Chain A"/>
    <property type="match status" value="1"/>
</dbReference>
<reference evidence="2 3" key="1">
    <citation type="submission" date="2020-08" db="EMBL/GenBank/DDBJ databases">
        <title>Genome public.</title>
        <authorList>
            <person name="Liu C."/>
            <person name="Sun Q."/>
        </authorList>
    </citation>
    <scope>NUCLEOTIDE SEQUENCE [LARGE SCALE GENOMIC DNA]</scope>
    <source>
        <strain evidence="2 3">NSJ-37</strain>
    </source>
</reference>
<dbReference type="PANTHER" id="PTHR22916:SF3">
    <property type="entry name" value="UDP-GLCNAC:BETAGAL BETA-1,3-N-ACETYLGLUCOSAMINYLTRANSFERASE-LIKE PROTEIN 1"/>
    <property type="match status" value="1"/>
</dbReference>
<comment type="caution">
    <text evidence="2">The sequence shown here is derived from an EMBL/GenBank/DDBJ whole genome shotgun (WGS) entry which is preliminary data.</text>
</comment>
<dbReference type="InterPro" id="IPR029044">
    <property type="entry name" value="Nucleotide-diphossugar_trans"/>
</dbReference>
<name>A0ABR7N0V7_9FIRM</name>
<evidence type="ECO:0000313" key="2">
    <source>
        <dbReference type="EMBL" id="MBC8562266.1"/>
    </source>
</evidence>
<accession>A0ABR7N0V7</accession>
<dbReference type="Proteomes" id="UP000606193">
    <property type="component" value="Unassembled WGS sequence"/>
</dbReference>
<evidence type="ECO:0000313" key="3">
    <source>
        <dbReference type="Proteomes" id="UP000606193"/>
    </source>
</evidence>
<feature type="domain" description="Glycosyltransferase 2-like" evidence="1">
    <location>
        <begin position="10"/>
        <end position="150"/>
    </location>
</feature>
<dbReference type="RefSeq" id="WP_022465662.1">
    <property type="nucleotide sequence ID" value="NZ_JACRSX010000006.1"/>
</dbReference>
<gene>
    <name evidence="2" type="ORF">H8704_06435</name>
</gene>
<dbReference type="SUPFAM" id="SSF53448">
    <property type="entry name" value="Nucleotide-diphospho-sugar transferases"/>
    <property type="match status" value="1"/>
</dbReference>
<proteinExistence type="predicted"/>
<keyword evidence="3" id="KW-1185">Reference proteome</keyword>